<sequence>MKRTHNCSQLRKSDAGSTATLSGWVDSVRDHGGILFVDLRDREGLTQIVLDPGNPALEAQFGSIKPESVISVSGKVLERGNDAVNKNLPTGDIELHATELKVLNISKTPPFPMDDSADKVGEDLRMTYRYLDLRRSSNLKLLKLRHKTSQSIRNFMDEEGFLDVETPMLFKSTPEGAREFLVPSRMNPGAFYALPQSPQQYKQMLMVAGVERYYQLARCFRDEDLRADRQPEFTQLDIELSFIDREDMYALIEGLMKRVWKDVLDVDLETPFLRMSYYDAMNRFGVDKPDMRFGMELQDCGEIFANSGFKVFKGALDSGGAVKAFNAKGLADLTQGELRDLEDAAKSLGAKGLAFIKSEGGEWKSPILKFFSDEEKAALKESLQIEDGDIVFFAASEWEQACTILGRVRLDAAKLLVKREKLTIDPADYKFLWVIEFPLMLFDEEAGRYVASHHPFTAPVEEDIPLLDSDPKAVRGQHYDLVLNGVELGGGSIRIHQPEVQKKVFEDVLKIEPDVVESRFGYMLRAFEYGAPPHGGIAFGLDRMVTILGGRSSIRDVIAFPKNQKGQEMMTASPGIATEKQLRDLHIKAVLPKKEES</sequence>
<dbReference type="PRINTS" id="PR01042">
    <property type="entry name" value="TRNASYNTHASP"/>
</dbReference>
<dbReference type="InterPro" id="IPR002312">
    <property type="entry name" value="Asp/Asn-tRNA-synth_IIb"/>
</dbReference>
<dbReference type="GO" id="GO:0003676">
    <property type="term" value="F:nucleic acid binding"/>
    <property type="evidence" value="ECO:0007669"/>
    <property type="project" value="InterPro"/>
</dbReference>
<comment type="caution">
    <text evidence="7">Lacks conserved residue(s) required for the propagation of feature annotation.</text>
</comment>
<comment type="caution">
    <text evidence="9">The sequence shown here is derived from an EMBL/GenBank/DDBJ whole genome shotgun (WGS) entry which is preliminary data.</text>
</comment>
<organism evidence="9 10">
    <name type="scientific">Coraliomargarita sinensis</name>
    <dbReference type="NCBI Taxonomy" id="2174842"/>
    <lineage>
        <taxon>Bacteria</taxon>
        <taxon>Pseudomonadati</taxon>
        <taxon>Verrucomicrobiota</taxon>
        <taxon>Opitutia</taxon>
        <taxon>Puniceicoccales</taxon>
        <taxon>Coraliomargaritaceae</taxon>
        <taxon>Coraliomargarita</taxon>
    </lineage>
</organism>
<feature type="binding site" evidence="7">
    <location>
        <begin position="221"/>
        <end position="223"/>
    </location>
    <ligand>
        <name>ATP</name>
        <dbReference type="ChEBI" id="CHEBI:30616"/>
    </ligand>
</feature>
<dbReference type="InterPro" id="IPR004115">
    <property type="entry name" value="GAD-like_sf"/>
</dbReference>
<accession>A0A317ZGX0</accession>
<feature type="binding site" evidence="7">
    <location>
        <position position="221"/>
    </location>
    <ligand>
        <name>L-aspartate</name>
        <dbReference type="ChEBI" id="CHEBI:29991"/>
    </ligand>
</feature>
<evidence type="ECO:0000313" key="9">
    <source>
        <dbReference type="EMBL" id="PXA04162.1"/>
    </source>
</evidence>
<protein>
    <recommendedName>
        <fullName evidence="7">Aspartate--tRNA(Asp/Asn) ligase</fullName>
        <ecNumber evidence="7">6.1.1.23</ecNumber>
    </recommendedName>
    <alternativeName>
        <fullName evidence="7">Aspartyl-tRNA synthetase</fullName>
        <shortName evidence="7">AspRS</shortName>
    </alternativeName>
    <alternativeName>
        <fullName evidence="7">Non-discriminating aspartyl-tRNA synthetase</fullName>
        <shortName evidence="7">ND-AspRS</shortName>
    </alternativeName>
</protein>
<dbReference type="GO" id="GO:0005524">
    <property type="term" value="F:ATP binding"/>
    <property type="evidence" value="ECO:0007669"/>
    <property type="project" value="UniProtKB-UniRule"/>
</dbReference>
<evidence type="ECO:0000259" key="8">
    <source>
        <dbReference type="PROSITE" id="PS50862"/>
    </source>
</evidence>
<dbReference type="SUPFAM" id="SSF55261">
    <property type="entry name" value="GAD domain-like"/>
    <property type="match status" value="1"/>
</dbReference>
<keyword evidence="5 7" id="KW-0648">Protein biosynthesis</keyword>
<dbReference type="InterPro" id="IPR004524">
    <property type="entry name" value="Asp-tRNA-ligase_1"/>
</dbReference>
<evidence type="ECO:0000313" key="10">
    <source>
        <dbReference type="Proteomes" id="UP000247099"/>
    </source>
</evidence>
<comment type="similarity">
    <text evidence="1 7">Belongs to the class-II aminoacyl-tRNA synthetase family. Type 1 subfamily.</text>
</comment>
<feature type="binding site" evidence="7">
    <location>
        <position position="175"/>
    </location>
    <ligand>
        <name>L-aspartate</name>
        <dbReference type="ChEBI" id="CHEBI:29991"/>
    </ligand>
</feature>
<evidence type="ECO:0000256" key="4">
    <source>
        <dbReference type="ARBA" id="ARBA00022840"/>
    </source>
</evidence>
<dbReference type="InterPro" id="IPR045864">
    <property type="entry name" value="aa-tRNA-synth_II/BPL/LPL"/>
</dbReference>
<dbReference type="InParanoid" id="A0A317ZGX0"/>
<dbReference type="Pfam" id="PF02938">
    <property type="entry name" value="GAD"/>
    <property type="match status" value="1"/>
</dbReference>
<dbReference type="SUPFAM" id="SSF50249">
    <property type="entry name" value="Nucleic acid-binding proteins"/>
    <property type="match status" value="1"/>
</dbReference>
<dbReference type="InterPro" id="IPR047089">
    <property type="entry name" value="Asp-tRNA-ligase_1_N"/>
</dbReference>
<keyword evidence="7" id="KW-0963">Cytoplasm</keyword>
<dbReference type="Gene3D" id="2.40.50.140">
    <property type="entry name" value="Nucleic acid-binding proteins"/>
    <property type="match status" value="1"/>
</dbReference>
<dbReference type="Pfam" id="PF01336">
    <property type="entry name" value="tRNA_anti-codon"/>
    <property type="match status" value="1"/>
</dbReference>
<feature type="binding site" evidence="7">
    <location>
        <position position="487"/>
    </location>
    <ligand>
        <name>ATP</name>
        <dbReference type="ChEBI" id="CHEBI:30616"/>
    </ligand>
</feature>
<keyword evidence="10" id="KW-1185">Reference proteome</keyword>
<dbReference type="InterPro" id="IPR006195">
    <property type="entry name" value="aa-tRNA-synth_II"/>
</dbReference>
<evidence type="ECO:0000256" key="2">
    <source>
        <dbReference type="ARBA" id="ARBA00022598"/>
    </source>
</evidence>
<comment type="function">
    <text evidence="7">Aspartyl-tRNA synthetase with relaxed tRNA specificity since it is able to aspartylate not only its cognate tRNA(Asp) but also tRNA(Asn). Reaction proceeds in two steps: L-aspartate is first activated by ATP to form Asp-AMP and then transferred to the acceptor end of tRNA(Asp/Asn).</text>
</comment>
<dbReference type="Proteomes" id="UP000247099">
    <property type="component" value="Unassembled WGS sequence"/>
</dbReference>
<dbReference type="InterPro" id="IPR029351">
    <property type="entry name" value="GAD_dom"/>
</dbReference>
<dbReference type="GO" id="GO:0050560">
    <property type="term" value="F:aspartate-tRNA(Asn) ligase activity"/>
    <property type="evidence" value="ECO:0007669"/>
    <property type="project" value="UniProtKB-EC"/>
</dbReference>
<feature type="site" description="Important for tRNA non-discrimination" evidence="7">
    <location>
        <position position="31"/>
    </location>
</feature>
<name>A0A317ZGX0_9BACT</name>
<comment type="subunit">
    <text evidence="7">Homodimer.</text>
</comment>
<dbReference type="InterPro" id="IPR004365">
    <property type="entry name" value="NA-bd_OB_tRNA"/>
</dbReference>
<feature type="binding site" evidence="7">
    <location>
        <position position="230"/>
    </location>
    <ligand>
        <name>ATP</name>
        <dbReference type="ChEBI" id="CHEBI:30616"/>
    </ligand>
</feature>
<evidence type="ECO:0000256" key="1">
    <source>
        <dbReference type="ARBA" id="ARBA00006303"/>
    </source>
</evidence>
<keyword evidence="6 7" id="KW-0030">Aminoacyl-tRNA synthetase</keyword>
<evidence type="ECO:0000256" key="5">
    <source>
        <dbReference type="ARBA" id="ARBA00022917"/>
    </source>
</evidence>
<dbReference type="NCBIfam" id="TIGR00459">
    <property type="entry name" value="aspS_bact"/>
    <property type="match status" value="1"/>
</dbReference>
<evidence type="ECO:0000256" key="6">
    <source>
        <dbReference type="ARBA" id="ARBA00023146"/>
    </source>
</evidence>
<gene>
    <name evidence="7" type="primary">aspS</name>
    <name evidence="9" type="ORF">DDZ13_08975</name>
</gene>
<dbReference type="GO" id="GO:0005737">
    <property type="term" value="C:cytoplasm"/>
    <property type="evidence" value="ECO:0007669"/>
    <property type="project" value="UniProtKB-SubCell"/>
</dbReference>
<dbReference type="InterPro" id="IPR047090">
    <property type="entry name" value="AspRS_core"/>
</dbReference>
<dbReference type="SUPFAM" id="SSF55681">
    <property type="entry name" value="Class II aaRS and biotin synthetases"/>
    <property type="match status" value="1"/>
</dbReference>
<evidence type="ECO:0000256" key="3">
    <source>
        <dbReference type="ARBA" id="ARBA00022741"/>
    </source>
</evidence>
<proteinExistence type="inferred from homology"/>
<feature type="region of interest" description="Aspartate" evidence="7">
    <location>
        <begin position="199"/>
        <end position="202"/>
    </location>
</feature>
<evidence type="ECO:0000256" key="7">
    <source>
        <dbReference type="HAMAP-Rule" id="MF_00044"/>
    </source>
</evidence>
<dbReference type="GO" id="GO:0006422">
    <property type="term" value="P:aspartyl-tRNA aminoacylation"/>
    <property type="evidence" value="ECO:0007669"/>
    <property type="project" value="UniProtKB-UniRule"/>
</dbReference>
<dbReference type="InterPro" id="IPR004364">
    <property type="entry name" value="Aa-tRNA-synt_II"/>
</dbReference>
<dbReference type="CDD" id="cd00777">
    <property type="entry name" value="AspRS_core"/>
    <property type="match status" value="1"/>
</dbReference>
<dbReference type="EC" id="6.1.1.23" evidence="7"/>
<dbReference type="Pfam" id="PF00152">
    <property type="entry name" value="tRNA-synt_2"/>
    <property type="match status" value="1"/>
</dbReference>
<dbReference type="InterPro" id="IPR012340">
    <property type="entry name" value="NA-bd_OB-fold"/>
</dbReference>
<keyword evidence="4 7" id="KW-0067">ATP-binding</keyword>
<feature type="binding site" evidence="7">
    <location>
        <begin position="540"/>
        <end position="543"/>
    </location>
    <ligand>
        <name>ATP</name>
        <dbReference type="ChEBI" id="CHEBI:30616"/>
    </ligand>
</feature>
<dbReference type="GO" id="GO:0004815">
    <property type="term" value="F:aspartate-tRNA ligase activity"/>
    <property type="evidence" value="ECO:0007669"/>
    <property type="project" value="UniProtKB-UniRule"/>
</dbReference>
<dbReference type="OrthoDB" id="9802326at2"/>
<dbReference type="AlphaFoldDB" id="A0A317ZGX0"/>
<dbReference type="Gene3D" id="3.30.1360.30">
    <property type="entry name" value="GAD-like domain"/>
    <property type="match status" value="1"/>
</dbReference>
<dbReference type="NCBIfam" id="NF001750">
    <property type="entry name" value="PRK00476.1"/>
    <property type="match status" value="1"/>
</dbReference>
<dbReference type="Gene3D" id="3.30.930.10">
    <property type="entry name" value="Bira Bifunctional Protein, Domain 2"/>
    <property type="match status" value="1"/>
</dbReference>
<dbReference type="PANTHER" id="PTHR22594">
    <property type="entry name" value="ASPARTYL/LYSYL-TRNA SYNTHETASE"/>
    <property type="match status" value="1"/>
</dbReference>
<dbReference type="PROSITE" id="PS50862">
    <property type="entry name" value="AA_TRNA_LIGASE_II"/>
    <property type="match status" value="1"/>
</dbReference>
<feature type="binding site" evidence="7">
    <location>
        <position position="494"/>
    </location>
    <ligand>
        <name>L-aspartate</name>
        <dbReference type="ChEBI" id="CHEBI:29991"/>
    </ligand>
</feature>
<comment type="subcellular location">
    <subcellularLocation>
        <location evidence="7">Cytoplasm</location>
    </subcellularLocation>
</comment>
<dbReference type="CDD" id="cd04317">
    <property type="entry name" value="EcAspRS_like_N"/>
    <property type="match status" value="1"/>
</dbReference>
<dbReference type="HAMAP" id="MF_00044">
    <property type="entry name" value="Asp_tRNA_synth_type1"/>
    <property type="match status" value="1"/>
</dbReference>
<dbReference type="FunCoup" id="A0A317ZGX0">
    <property type="interactions" value="516"/>
</dbReference>
<dbReference type="PANTHER" id="PTHR22594:SF5">
    <property type="entry name" value="ASPARTATE--TRNA LIGASE, MITOCHONDRIAL"/>
    <property type="match status" value="1"/>
</dbReference>
<dbReference type="RefSeq" id="WP_110131110.1">
    <property type="nucleotide sequence ID" value="NZ_QHJQ01000005.1"/>
</dbReference>
<keyword evidence="2 7" id="KW-0436">Ligase</keyword>
<feature type="domain" description="Aminoacyl-transfer RNA synthetases class-II family profile" evidence="8">
    <location>
        <begin position="142"/>
        <end position="561"/>
    </location>
</feature>
<comment type="catalytic activity">
    <reaction evidence="7">
        <text>tRNA(Asx) + L-aspartate + ATP = L-aspartyl-tRNA(Asx) + AMP + diphosphate</text>
        <dbReference type="Rhea" id="RHEA:18349"/>
        <dbReference type="Rhea" id="RHEA-COMP:9710"/>
        <dbReference type="Rhea" id="RHEA-COMP:9711"/>
        <dbReference type="ChEBI" id="CHEBI:29991"/>
        <dbReference type="ChEBI" id="CHEBI:30616"/>
        <dbReference type="ChEBI" id="CHEBI:33019"/>
        <dbReference type="ChEBI" id="CHEBI:78442"/>
        <dbReference type="ChEBI" id="CHEBI:78516"/>
        <dbReference type="ChEBI" id="CHEBI:456215"/>
        <dbReference type="EC" id="6.1.1.23"/>
    </reaction>
</comment>
<dbReference type="EMBL" id="QHJQ01000005">
    <property type="protein sequence ID" value="PXA04162.1"/>
    <property type="molecule type" value="Genomic_DNA"/>
</dbReference>
<feature type="binding site" evidence="7">
    <location>
        <position position="453"/>
    </location>
    <ligand>
        <name>L-aspartate</name>
        <dbReference type="ChEBI" id="CHEBI:29991"/>
    </ligand>
</feature>
<keyword evidence="3 7" id="KW-0547">Nucleotide-binding</keyword>
<reference evidence="9 10" key="1">
    <citation type="submission" date="2018-05" db="EMBL/GenBank/DDBJ databases">
        <title>Coraliomargarita sinensis sp. nov., isolated from a marine solar saltern.</title>
        <authorList>
            <person name="Zhou L.Y."/>
        </authorList>
    </citation>
    <scope>NUCLEOTIDE SEQUENCE [LARGE SCALE GENOMIC DNA]</scope>
    <source>
        <strain evidence="9 10">WN38</strain>
    </source>
</reference>